<feature type="transmembrane region" description="Helical" evidence="11">
    <location>
        <begin position="12"/>
        <end position="32"/>
    </location>
</feature>
<dbReference type="InterPro" id="IPR037682">
    <property type="entry name" value="TonB_C"/>
</dbReference>
<feature type="compositionally biased region" description="Polar residues" evidence="10">
    <location>
        <begin position="115"/>
        <end position="133"/>
    </location>
</feature>
<dbReference type="InterPro" id="IPR006260">
    <property type="entry name" value="TonB/TolA_C"/>
</dbReference>
<dbReference type="EMBL" id="JBHRYB010000010">
    <property type="protein sequence ID" value="MFC3680591.1"/>
    <property type="molecule type" value="Genomic_DNA"/>
</dbReference>
<comment type="subcellular location">
    <subcellularLocation>
        <location evidence="1">Cell inner membrane</location>
        <topology evidence="1">Single-pass membrane protein</topology>
        <orientation evidence="1">Periplasmic side</orientation>
    </subcellularLocation>
</comment>
<dbReference type="Gene3D" id="3.30.1150.10">
    <property type="match status" value="1"/>
</dbReference>
<dbReference type="Proteomes" id="UP001595722">
    <property type="component" value="Unassembled WGS sequence"/>
</dbReference>
<evidence type="ECO:0000256" key="10">
    <source>
        <dbReference type="SAM" id="MobiDB-lite"/>
    </source>
</evidence>
<evidence type="ECO:0000313" key="14">
    <source>
        <dbReference type="Proteomes" id="UP001595722"/>
    </source>
</evidence>
<organism evidence="13 14">
    <name type="scientific">Bacterioplanoides pacificum</name>
    <dbReference type="NCBI Taxonomy" id="1171596"/>
    <lineage>
        <taxon>Bacteria</taxon>
        <taxon>Pseudomonadati</taxon>
        <taxon>Pseudomonadota</taxon>
        <taxon>Gammaproteobacteria</taxon>
        <taxon>Oceanospirillales</taxon>
        <taxon>Oceanospirillaceae</taxon>
        <taxon>Bacterioplanoides</taxon>
    </lineage>
</organism>
<dbReference type="RefSeq" id="WP_376866597.1">
    <property type="nucleotide sequence ID" value="NZ_JBHRYB010000010.1"/>
</dbReference>
<evidence type="ECO:0000256" key="2">
    <source>
        <dbReference type="ARBA" id="ARBA00006555"/>
    </source>
</evidence>
<evidence type="ECO:0000256" key="3">
    <source>
        <dbReference type="ARBA" id="ARBA00022448"/>
    </source>
</evidence>
<keyword evidence="14" id="KW-1185">Reference proteome</keyword>
<evidence type="ECO:0000256" key="9">
    <source>
        <dbReference type="ARBA" id="ARBA00023136"/>
    </source>
</evidence>
<dbReference type="InterPro" id="IPR051045">
    <property type="entry name" value="TonB-dependent_transducer"/>
</dbReference>
<keyword evidence="5" id="KW-0997">Cell inner membrane</keyword>
<accession>A0ABV7VSR5</accession>
<evidence type="ECO:0000256" key="8">
    <source>
        <dbReference type="ARBA" id="ARBA00022989"/>
    </source>
</evidence>
<keyword evidence="9 11" id="KW-0472">Membrane</keyword>
<evidence type="ECO:0000256" key="6">
    <source>
        <dbReference type="ARBA" id="ARBA00022692"/>
    </source>
</evidence>
<keyword evidence="7" id="KW-0653">Protein transport</keyword>
<evidence type="ECO:0000259" key="12">
    <source>
        <dbReference type="PROSITE" id="PS52015"/>
    </source>
</evidence>
<evidence type="ECO:0000256" key="5">
    <source>
        <dbReference type="ARBA" id="ARBA00022519"/>
    </source>
</evidence>
<keyword evidence="6 11" id="KW-0812">Transmembrane</keyword>
<proteinExistence type="inferred from homology"/>
<comment type="similarity">
    <text evidence="2">Belongs to the TonB family.</text>
</comment>
<keyword evidence="3" id="KW-0813">Transport</keyword>
<gene>
    <name evidence="13" type="ORF">ACFOMG_10840</name>
</gene>
<evidence type="ECO:0000256" key="4">
    <source>
        <dbReference type="ARBA" id="ARBA00022475"/>
    </source>
</evidence>
<feature type="region of interest" description="Disordered" evidence="10">
    <location>
        <begin position="92"/>
        <end position="143"/>
    </location>
</feature>
<dbReference type="PROSITE" id="PS52015">
    <property type="entry name" value="TONB_CTD"/>
    <property type="match status" value="1"/>
</dbReference>
<dbReference type="SUPFAM" id="SSF74653">
    <property type="entry name" value="TolA/TonB C-terminal domain"/>
    <property type="match status" value="1"/>
</dbReference>
<feature type="compositionally biased region" description="Polar residues" evidence="10">
    <location>
        <begin position="92"/>
        <end position="105"/>
    </location>
</feature>
<evidence type="ECO:0000256" key="11">
    <source>
        <dbReference type="SAM" id="Phobius"/>
    </source>
</evidence>
<evidence type="ECO:0000313" key="13">
    <source>
        <dbReference type="EMBL" id="MFC3680591.1"/>
    </source>
</evidence>
<protein>
    <submittedName>
        <fullName evidence="13">Energy transducer TonB</fullName>
    </submittedName>
</protein>
<dbReference type="NCBIfam" id="TIGR01352">
    <property type="entry name" value="tonB_Cterm"/>
    <property type="match status" value="1"/>
</dbReference>
<dbReference type="PANTHER" id="PTHR33446">
    <property type="entry name" value="PROTEIN TONB-RELATED"/>
    <property type="match status" value="1"/>
</dbReference>
<comment type="caution">
    <text evidence="13">The sequence shown here is derived from an EMBL/GenBank/DDBJ whole genome shotgun (WGS) entry which is preliminary data.</text>
</comment>
<reference evidence="14" key="1">
    <citation type="journal article" date="2019" name="Int. J. Syst. Evol. Microbiol.">
        <title>The Global Catalogue of Microorganisms (GCM) 10K type strain sequencing project: providing services to taxonomists for standard genome sequencing and annotation.</title>
        <authorList>
            <consortium name="The Broad Institute Genomics Platform"/>
            <consortium name="The Broad Institute Genome Sequencing Center for Infectious Disease"/>
            <person name="Wu L."/>
            <person name="Ma J."/>
        </authorList>
    </citation>
    <scope>NUCLEOTIDE SEQUENCE [LARGE SCALE GENOMIC DNA]</scope>
    <source>
        <strain evidence="14">KCTC 42424</strain>
    </source>
</reference>
<evidence type="ECO:0000256" key="1">
    <source>
        <dbReference type="ARBA" id="ARBA00004383"/>
    </source>
</evidence>
<keyword evidence="8 11" id="KW-1133">Transmembrane helix</keyword>
<dbReference type="PANTHER" id="PTHR33446:SF11">
    <property type="entry name" value="TONB3"/>
    <property type="match status" value="1"/>
</dbReference>
<name>A0ABV7VSR5_9GAMM</name>
<feature type="domain" description="TonB C-terminal" evidence="12">
    <location>
        <begin position="192"/>
        <end position="289"/>
    </location>
</feature>
<evidence type="ECO:0000256" key="7">
    <source>
        <dbReference type="ARBA" id="ARBA00022927"/>
    </source>
</evidence>
<dbReference type="Pfam" id="PF03544">
    <property type="entry name" value="TonB_C"/>
    <property type="match status" value="1"/>
</dbReference>
<sequence>MSAAAVTSTDRLSFALFLALVIHAMLILGISFSASDRSSLSKTLEVTLASYKSDSAPEQADFIAQENQQGSGTLDEAKMLTTDMEANFHDNQVNETSPQEQQATAPKQPEGKQRLVSTSGKSRLKTQLQQTDIPPNPLDLPDGPQKTLLQRSLEIASLEAKLDSQRQLYAKQPRIQRLTAASTMKASDAYYVNSWRRRIEDNGARNYPREAENCFNDCRLRLLVAINPDGTIYELRVLESSGRKVLDDAAMRIVRQSSPFAPFTAEMRKTTDRLEIIRTWQFKGNRYLSDAN</sequence>
<keyword evidence="4" id="KW-1003">Cell membrane</keyword>